<dbReference type="Proteomes" id="UP000183809">
    <property type="component" value="Unassembled WGS sequence"/>
</dbReference>
<protein>
    <recommendedName>
        <fullName evidence="3">C2H2-type domain-containing protein</fullName>
    </recommendedName>
</protein>
<dbReference type="STRING" id="236234.A0A1J9RAR4"/>
<dbReference type="EMBL" id="MNUE01000004">
    <property type="protein sequence ID" value="OJD38694.1"/>
    <property type="molecule type" value="Genomic_DNA"/>
</dbReference>
<reference evidence="1 2" key="1">
    <citation type="submission" date="2016-10" db="EMBL/GenBank/DDBJ databases">
        <title>Proteomics and genomics reveal pathogen-plant mechanisms compatible with a hemibiotrophic lifestyle of Diplodia corticola.</title>
        <authorList>
            <person name="Fernandes I."/>
            <person name="De Jonge R."/>
            <person name="Van De Peer Y."/>
            <person name="Devreese B."/>
            <person name="Alves A."/>
            <person name="Esteves A.C."/>
        </authorList>
    </citation>
    <scope>NUCLEOTIDE SEQUENCE [LARGE SCALE GENOMIC DNA]</scope>
    <source>
        <strain evidence="1 2">CBS 112549</strain>
    </source>
</reference>
<dbReference type="PANTHER" id="PTHR38167">
    <property type="entry name" value="C2H2-TYPE DOMAIN-CONTAINING PROTEIN"/>
    <property type="match status" value="1"/>
</dbReference>
<dbReference type="PANTHER" id="PTHR38167:SF1">
    <property type="entry name" value="C2H2-TYPE DOMAIN-CONTAINING PROTEIN"/>
    <property type="match status" value="1"/>
</dbReference>
<gene>
    <name evidence="1" type="ORF">BKCO1_4000200</name>
</gene>
<dbReference type="GeneID" id="31015889"/>
<keyword evidence="2" id="KW-1185">Reference proteome</keyword>
<evidence type="ECO:0000313" key="1">
    <source>
        <dbReference type="EMBL" id="OJD38694.1"/>
    </source>
</evidence>
<accession>A0A1J9RAR4</accession>
<proteinExistence type="predicted"/>
<dbReference type="AlphaFoldDB" id="A0A1J9RAR4"/>
<evidence type="ECO:0008006" key="3">
    <source>
        <dbReference type="Google" id="ProtNLM"/>
    </source>
</evidence>
<name>A0A1J9RAR4_9PEZI</name>
<comment type="caution">
    <text evidence="1">The sequence shown here is derived from an EMBL/GenBank/DDBJ whole genome shotgun (WGS) entry which is preliminary data.</text>
</comment>
<sequence length="165" mass="18410">MLSSPVINAISSADDERLRKTLIAIIADPHGKKLVENELLIPANHSDANPKKRNKYEHCRQCGQEFEFALSKESECSWHSGSRPSLASYQISSVLMPCLGECDVDWDSGFWDDTDDDIFGPIDTDENREEYPEGFVWTCCGGQADAEGCKRGFHKQRGGAKRARA</sequence>
<evidence type="ECO:0000313" key="2">
    <source>
        <dbReference type="Proteomes" id="UP000183809"/>
    </source>
</evidence>
<dbReference type="RefSeq" id="XP_020134305.1">
    <property type="nucleotide sequence ID" value="XM_020275628.1"/>
</dbReference>
<dbReference type="OrthoDB" id="5422613at2759"/>
<organism evidence="1 2">
    <name type="scientific">Diplodia corticola</name>
    <dbReference type="NCBI Taxonomy" id="236234"/>
    <lineage>
        <taxon>Eukaryota</taxon>
        <taxon>Fungi</taxon>
        <taxon>Dikarya</taxon>
        <taxon>Ascomycota</taxon>
        <taxon>Pezizomycotina</taxon>
        <taxon>Dothideomycetes</taxon>
        <taxon>Dothideomycetes incertae sedis</taxon>
        <taxon>Botryosphaeriales</taxon>
        <taxon>Botryosphaeriaceae</taxon>
        <taxon>Diplodia</taxon>
    </lineage>
</organism>